<dbReference type="InterPro" id="IPR011010">
    <property type="entry name" value="DNA_brk_join_enz"/>
</dbReference>
<organism evidence="9 10">
    <name type="scientific">Algivirga pacifica</name>
    <dbReference type="NCBI Taxonomy" id="1162670"/>
    <lineage>
        <taxon>Bacteria</taxon>
        <taxon>Pseudomonadati</taxon>
        <taxon>Bacteroidota</taxon>
        <taxon>Cytophagia</taxon>
        <taxon>Cytophagales</taxon>
        <taxon>Flammeovirgaceae</taxon>
        <taxon>Algivirga</taxon>
    </lineage>
</organism>
<feature type="domain" description="DNA topoisomerase IB N-terminal" evidence="8">
    <location>
        <begin position="22"/>
        <end position="70"/>
    </location>
</feature>
<proteinExistence type="inferred from homology"/>
<evidence type="ECO:0000256" key="3">
    <source>
        <dbReference type="ARBA" id="ARBA00012891"/>
    </source>
</evidence>
<dbReference type="RefSeq" id="WP_345369830.1">
    <property type="nucleotide sequence ID" value="NZ_BAABJX010000020.1"/>
</dbReference>
<comment type="catalytic activity">
    <reaction evidence="1">
        <text>ATP-independent breakage of single-stranded DNA, followed by passage and rejoining.</text>
        <dbReference type="EC" id="5.6.2.1"/>
    </reaction>
</comment>
<keyword evidence="4" id="KW-0799">Topoisomerase</keyword>
<dbReference type="SUPFAM" id="SSF56349">
    <property type="entry name" value="DNA breaking-rejoining enzymes"/>
    <property type="match status" value="1"/>
</dbReference>
<dbReference type="EC" id="5.6.2.1" evidence="3"/>
<dbReference type="Pfam" id="PF21338">
    <property type="entry name" value="Top1B_N_bact"/>
    <property type="match status" value="1"/>
</dbReference>
<evidence type="ECO:0000313" key="10">
    <source>
        <dbReference type="Proteomes" id="UP001500298"/>
    </source>
</evidence>
<dbReference type="InterPro" id="IPR014711">
    <property type="entry name" value="TopoI_cat_a-hlx-sub_euk"/>
</dbReference>
<evidence type="ECO:0000256" key="5">
    <source>
        <dbReference type="ARBA" id="ARBA00023125"/>
    </source>
</evidence>
<feature type="domain" description="DNA topoisomerase I catalytic core eukaryotic-type" evidence="7">
    <location>
        <begin position="83"/>
        <end position="298"/>
    </location>
</feature>
<dbReference type="PRINTS" id="PR00416">
    <property type="entry name" value="EUTPISMRASEI"/>
</dbReference>
<evidence type="ECO:0000256" key="6">
    <source>
        <dbReference type="ARBA" id="ARBA00023235"/>
    </source>
</evidence>
<dbReference type="EMBL" id="BAABJX010000020">
    <property type="protein sequence ID" value="GAA4827643.1"/>
    <property type="molecule type" value="Genomic_DNA"/>
</dbReference>
<evidence type="ECO:0000256" key="1">
    <source>
        <dbReference type="ARBA" id="ARBA00000213"/>
    </source>
</evidence>
<evidence type="ECO:0000256" key="4">
    <source>
        <dbReference type="ARBA" id="ARBA00023029"/>
    </source>
</evidence>
<keyword evidence="6" id="KW-0413">Isomerase</keyword>
<comment type="similarity">
    <text evidence="2">Belongs to the type IB topoisomerase family.</text>
</comment>
<keyword evidence="5" id="KW-0238">DNA-binding</keyword>
<dbReference type="Gene3D" id="3.90.15.10">
    <property type="entry name" value="Topoisomerase I, Chain A, domain 3"/>
    <property type="match status" value="1"/>
</dbReference>
<dbReference type="InterPro" id="IPR001631">
    <property type="entry name" value="TopoI"/>
</dbReference>
<dbReference type="Pfam" id="PF01028">
    <property type="entry name" value="Topoisom_I"/>
    <property type="match status" value="1"/>
</dbReference>
<evidence type="ECO:0000256" key="2">
    <source>
        <dbReference type="ARBA" id="ARBA00006645"/>
    </source>
</evidence>
<dbReference type="Gene3D" id="1.10.132.120">
    <property type="match status" value="1"/>
</dbReference>
<dbReference type="InterPro" id="IPR035447">
    <property type="entry name" value="DNA_topo_I_N_sf"/>
</dbReference>
<evidence type="ECO:0000259" key="8">
    <source>
        <dbReference type="Pfam" id="PF21338"/>
    </source>
</evidence>
<dbReference type="Gene3D" id="3.30.66.10">
    <property type="entry name" value="DNA topoisomerase I domain"/>
    <property type="match status" value="1"/>
</dbReference>
<dbReference type="Proteomes" id="UP001500298">
    <property type="component" value="Unassembled WGS sequence"/>
</dbReference>
<accession>A0ABP9D563</accession>
<reference evidence="10" key="1">
    <citation type="journal article" date="2019" name="Int. J. Syst. Evol. Microbiol.">
        <title>The Global Catalogue of Microorganisms (GCM) 10K type strain sequencing project: providing services to taxonomists for standard genome sequencing and annotation.</title>
        <authorList>
            <consortium name="The Broad Institute Genomics Platform"/>
            <consortium name="The Broad Institute Genome Sequencing Center for Infectious Disease"/>
            <person name="Wu L."/>
            <person name="Ma J."/>
        </authorList>
    </citation>
    <scope>NUCLEOTIDE SEQUENCE [LARGE SCALE GENOMIC DNA]</scope>
    <source>
        <strain evidence="10">JCM 18326</strain>
    </source>
</reference>
<dbReference type="PROSITE" id="PS52038">
    <property type="entry name" value="TOPO_IB_2"/>
    <property type="match status" value="1"/>
</dbReference>
<keyword evidence="10" id="KW-1185">Reference proteome</keyword>
<evidence type="ECO:0000259" key="7">
    <source>
        <dbReference type="Pfam" id="PF01028"/>
    </source>
</evidence>
<dbReference type="InterPro" id="IPR049331">
    <property type="entry name" value="Top1B_N_bact"/>
</dbReference>
<sequence>MKKLKHIDDNALCIQRKKWGKGYTYLNESGRKITDDEMIDRIKQLVIPPMWEDVWICKYENGHIQAVGRDEKGRKQYLYHEEWQRRSQQQKFEKLKSFGEALPEMRKRCLMDLEQQDWVQEKVLALMVLLLDETGIRIGNRQYAEQNNSYGLSTLRRKHLHETGKELLFRFMGKSKQQQEVYIENKELIHHIKESAELPGYELFRYQESSTKWCTVDSEDVNEYIHQTIGDDFYCKDFRTWVANRTAVECYAEALSLHGDSSQKKLSNILVRLVAEQIGNTESVCREYYIHPKILKLVEEDRFPKNTYKDSKKLYGHSAEEKFLLKNI</sequence>
<gene>
    <name evidence="9" type="ORF">GCM10023331_10600</name>
</gene>
<comment type="caution">
    <text evidence="9">The sequence shown here is derived from an EMBL/GenBank/DDBJ whole genome shotgun (WGS) entry which is preliminary data.</text>
</comment>
<protein>
    <recommendedName>
        <fullName evidence="3">DNA topoisomerase</fullName>
        <ecNumber evidence="3">5.6.2.1</ecNumber>
    </recommendedName>
</protein>
<dbReference type="InterPro" id="IPR013500">
    <property type="entry name" value="TopoI_cat_euk"/>
</dbReference>
<name>A0ABP9D563_9BACT</name>
<evidence type="ECO:0000313" key="9">
    <source>
        <dbReference type="EMBL" id="GAA4827643.1"/>
    </source>
</evidence>
<dbReference type="SUPFAM" id="SSF55869">
    <property type="entry name" value="DNA topoisomerase I domain"/>
    <property type="match status" value="1"/>
</dbReference>